<reference evidence="2 3" key="1">
    <citation type="submission" date="2020-02" db="EMBL/GenBank/DDBJ databases">
        <authorList>
            <person name="Ferguson B K."/>
        </authorList>
    </citation>
    <scope>NUCLEOTIDE SEQUENCE [LARGE SCALE GENOMIC DNA]</scope>
</reference>
<dbReference type="EMBL" id="CADCXV010000838">
    <property type="protein sequence ID" value="CAB0036929.1"/>
    <property type="molecule type" value="Genomic_DNA"/>
</dbReference>
<gene>
    <name evidence="2" type="ORF">TBRA_LOCUS8770</name>
</gene>
<evidence type="ECO:0000256" key="1">
    <source>
        <dbReference type="SAM" id="MobiDB-lite"/>
    </source>
</evidence>
<evidence type="ECO:0000313" key="3">
    <source>
        <dbReference type="Proteomes" id="UP000479190"/>
    </source>
</evidence>
<feature type="compositionally biased region" description="Basic and acidic residues" evidence="1">
    <location>
        <begin position="322"/>
        <end position="342"/>
    </location>
</feature>
<proteinExistence type="predicted"/>
<protein>
    <submittedName>
        <fullName evidence="2">Uncharacterized protein</fullName>
    </submittedName>
</protein>
<feature type="compositionally biased region" description="Gly residues" evidence="1">
    <location>
        <begin position="45"/>
        <end position="84"/>
    </location>
</feature>
<feature type="compositionally biased region" description="Polar residues" evidence="1">
    <location>
        <begin position="225"/>
        <end position="242"/>
    </location>
</feature>
<feature type="compositionally biased region" description="Gly residues" evidence="1">
    <location>
        <begin position="96"/>
        <end position="107"/>
    </location>
</feature>
<accession>A0A6H5IJL2</accession>
<dbReference type="AlphaFoldDB" id="A0A6H5IJL2"/>
<dbReference type="Proteomes" id="UP000479190">
    <property type="component" value="Unassembled WGS sequence"/>
</dbReference>
<organism evidence="2 3">
    <name type="scientific">Trichogramma brassicae</name>
    <dbReference type="NCBI Taxonomy" id="86971"/>
    <lineage>
        <taxon>Eukaryota</taxon>
        <taxon>Metazoa</taxon>
        <taxon>Ecdysozoa</taxon>
        <taxon>Arthropoda</taxon>
        <taxon>Hexapoda</taxon>
        <taxon>Insecta</taxon>
        <taxon>Pterygota</taxon>
        <taxon>Neoptera</taxon>
        <taxon>Endopterygota</taxon>
        <taxon>Hymenoptera</taxon>
        <taxon>Apocrita</taxon>
        <taxon>Proctotrupomorpha</taxon>
        <taxon>Chalcidoidea</taxon>
        <taxon>Trichogrammatidae</taxon>
        <taxon>Trichogramma</taxon>
    </lineage>
</organism>
<name>A0A6H5IJL2_9HYME</name>
<keyword evidence="3" id="KW-1185">Reference proteome</keyword>
<feature type="region of interest" description="Disordered" evidence="1">
    <location>
        <begin position="316"/>
        <end position="343"/>
    </location>
</feature>
<sequence length="416" mass="44485">MLQTQIIHIRDNYPGKSQELPANAAEPTVPANEAELIAPPDGIRGRGGARGGARGRARGAGGEGARVGARGGARGRARGGGGEGARARARGRDGGGARGTAIGGARGGVRDTGAARGRGRGRDRDPTQSPEASPIRRGPGRPRRLQAVNSVDAPVHPLLSRNADLLIVQVPPNHDNDSGTVSGVLHGLQIQPVLQLRANITETVSVALDPQRRKRRKPRRKLVNSGPNSTPNSSQHPTNHSDISPPPGTSQTLSPDPGSAKSDQQQAIGSCFWIDCVGSKEIKTGQSASYFYEQSADQCSRGTEALEFRLPPRRKLIKQRPRKADEEHVQQSDPRNRSEGIKTSRLRYAAKSVLSRPSTGEQVTAPLQSIQIFNLNSAPLQIFNLHTNPSSTSTTKSLKHCHLGNKVYILYIPCTY</sequence>
<feature type="region of interest" description="Disordered" evidence="1">
    <location>
        <begin position="207"/>
        <end position="264"/>
    </location>
</feature>
<feature type="region of interest" description="Disordered" evidence="1">
    <location>
        <begin position="10"/>
        <end position="152"/>
    </location>
</feature>
<feature type="compositionally biased region" description="Basic residues" evidence="1">
    <location>
        <begin position="212"/>
        <end position="222"/>
    </location>
</feature>
<evidence type="ECO:0000313" key="2">
    <source>
        <dbReference type="EMBL" id="CAB0036929.1"/>
    </source>
</evidence>